<dbReference type="Gene3D" id="3.40.50.970">
    <property type="match status" value="1"/>
</dbReference>
<evidence type="ECO:0000256" key="5">
    <source>
        <dbReference type="ARBA" id="ARBA00020227"/>
    </source>
</evidence>
<keyword evidence="7" id="KW-0809">Transit peptide</keyword>
<dbReference type="Proteomes" id="UP001487740">
    <property type="component" value="Unassembled WGS sequence"/>
</dbReference>
<dbReference type="SUPFAM" id="SSF57535">
    <property type="entry name" value="Complement control module/SCR domain"/>
    <property type="match status" value="1"/>
</dbReference>
<evidence type="ECO:0000259" key="15">
    <source>
        <dbReference type="PROSITE" id="PS50923"/>
    </source>
</evidence>
<evidence type="ECO:0000256" key="12">
    <source>
        <dbReference type="ARBA" id="ARBA00031050"/>
    </source>
</evidence>
<evidence type="ECO:0000256" key="14">
    <source>
        <dbReference type="SAM" id="MobiDB-lite"/>
    </source>
</evidence>
<keyword evidence="9" id="KW-0560">Oxidoreductase</keyword>
<evidence type="ECO:0000256" key="1">
    <source>
        <dbReference type="ARBA" id="ARBA00001964"/>
    </source>
</evidence>
<dbReference type="InterPro" id="IPR016187">
    <property type="entry name" value="CTDL_fold"/>
</dbReference>
<dbReference type="Gene3D" id="3.90.215.10">
    <property type="entry name" value="Gamma Fibrinogen, chain A, domain 1"/>
    <property type="match status" value="1"/>
</dbReference>
<dbReference type="EC" id="1.2.4.4" evidence="4"/>
<dbReference type="PROSITE" id="PS50923">
    <property type="entry name" value="SUSHI"/>
    <property type="match status" value="2"/>
</dbReference>
<evidence type="ECO:0000256" key="8">
    <source>
        <dbReference type="ARBA" id="ARBA00022958"/>
    </source>
</evidence>
<comment type="caution">
    <text evidence="13">Lacks conserved residue(s) required for the propagation of feature annotation.</text>
</comment>
<feature type="domain" description="Sushi" evidence="15">
    <location>
        <begin position="1149"/>
        <end position="1211"/>
    </location>
</feature>
<comment type="similarity">
    <text evidence="3">Belongs to the BCKDHA family.</text>
</comment>
<dbReference type="PANTHER" id="PTHR43380:SF1">
    <property type="entry name" value="2-OXOISOVALERATE DEHYDROGENASE SUBUNIT ALPHA, MITOCHONDRIAL"/>
    <property type="match status" value="1"/>
</dbReference>
<evidence type="ECO:0000256" key="11">
    <source>
        <dbReference type="ARBA" id="ARBA00023157"/>
    </source>
</evidence>
<evidence type="ECO:0000313" key="17">
    <source>
        <dbReference type="Proteomes" id="UP001487740"/>
    </source>
</evidence>
<gene>
    <name evidence="16" type="ORF">O3P69_004591</name>
</gene>
<dbReference type="GO" id="GO:0009083">
    <property type="term" value="P:branched-chain amino acid catabolic process"/>
    <property type="evidence" value="ECO:0007669"/>
    <property type="project" value="TreeGrafter"/>
</dbReference>
<organism evidence="16 17">
    <name type="scientific">Scylla paramamosain</name>
    <name type="common">Mud crab</name>
    <dbReference type="NCBI Taxonomy" id="85552"/>
    <lineage>
        <taxon>Eukaryota</taxon>
        <taxon>Metazoa</taxon>
        <taxon>Ecdysozoa</taxon>
        <taxon>Arthropoda</taxon>
        <taxon>Crustacea</taxon>
        <taxon>Multicrustacea</taxon>
        <taxon>Malacostraca</taxon>
        <taxon>Eumalacostraca</taxon>
        <taxon>Eucarida</taxon>
        <taxon>Decapoda</taxon>
        <taxon>Pleocyemata</taxon>
        <taxon>Brachyura</taxon>
        <taxon>Eubrachyura</taxon>
        <taxon>Portunoidea</taxon>
        <taxon>Portunidae</taxon>
        <taxon>Portuninae</taxon>
        <taxon>Scylla</taxon>
    </lineage>
</organism>
<evidence type="ECO:0000256" key="6">
    <source>
        <dbReference type="ARBA" id="ARBA00022723"/>
    </source>
</evidence>
<keyword evidence="8" id="KW-0630">Potassium</keyword>
<dbReference type="EMBL" id="JARAKH010000013">
    <property type="protein sequence ID" value="KAK8397890.1"/>
    <property type="molecule type" value="Genomic_DNA"/>
</dbReference>
<dbReference type="InterPro" id="IPR000436">
    <property type="entry name" value="Sushi_SCR_CCP_dom"/>
</dbReference>
<evidence type="ECO:0000256" key="3">
    <source>
        <dbReference type="ARBA" id="ARBA00008646"/>
    </source>
</evidence>
<accession>A0AAW0UGA2</accession>
<keyword evidence="11" id="KW-1015">Disulfide bond</keyword>
<dbReference type="GO" id="GO:0005759">
    <property type="term" value="C:mitochondrial matrix"/>
    <property type="evidence" value="ECO:0007669"/>
    <property type="project" value="UniProtKB-SubCell"/>
</dbReference>
<dbReference type="GO" id="GO:0046872">
    <property type="term" value="F:metal ion binding"/>
    <property type="evidence" value="ECO:0007669"/>
    <property type="project" value="UniProtKB-KW"/>
</dbReference>
<evidence type="ECO:0000256" key="7">
    <source>
        <dbReference type="ARBA" id="ARBA00022946"/>
    </source>
</evidence>
<comment type="cofactor">
    <cofactor evidence="1">
        <name>thiamine diphosphate</name>
        <dbReference type="ChEBI" id="CHEBI:58937"/>
    </cofactor>
</comment>
<keyword evidence="10" id="KW-0496">Mitochondrion</keyword>
<feature type="compositionally biased region" description="Polar residues" evidence="14">
    <location>
        <begin position="143"/>
        <end position="155"/>
    </location>
</feature>
<dbReference type="InterPro" id="IPR014716">
    <property type="entry name" value="Fibrinogen_a/b/g_C_1"/>
</dbReference>
<dbReference type="GO" id="GO:0003863">
    <property type="term" value="F:branched-chain 2-oxo acid dehydrogenase activity"/>
    <property type="evidence" value="ECO:0007669"/>
    <property type="project" value="UniProtKB-EC"/>
</dbReference>
<feature type="compositionally biased region" description="Basic and acidic residues" evidence="14">
    <location>
        <begin position="103"/>
        <end position="129"/>
    </location>
</feature>
<dbReference type="FunFam" id="3.40.50.970:FF:000015">
    <property type="entry name" value="2-oxoisovalerate dehydrogenase subunit alpha"/>
    <property type="match status" value="1"/>
</dbReference>
<dbReference type="CDD" id="cd02000">
    <property type="entry name" value="TPP_E1_PDC_ADC_BCADC"/>
    <property type="match status" value="1"/>
</dbReference>
<dbReference type="Gene3D" id="2.10.70.10">
    <property type="entry name" value="Complement Module, domain 1"/>
    <property type="match status" value="1"/>
</dbReference>
<dbReference type="SUPFAM" id="SSF56436">
    <property type="entry name" value="C-type lectin-like"/>
    <property type="match status" value="1"/>
</dbReference>
<protein>
    <recommendedName>
        <fullName evidence="5">2-oxoisovalerate dehydrogenase subunit alpha, mitochondrial</fullName>
        <ecNumber evidence="4">1.2.4.4</ecNumber>
    </recommendedName>
    <alternativeName>
        <fullName evidence="12">Branched-chain alpha-keto acid dehydrogenase E1 component alpha chain</fullName>
    </alternativeName>
</protein>
<dbReference type="SUPFAM" id="SSF52518">
    <property type="entry name" value="Thiamin diphosphate-binding fold (THDP-binding)"/>
    <property type="match status" value="1"/>
</dbReference>
<dbReference type="PANTHER" id="PTHR43380">
    <property type="entry name" value="2-OXOISOVALERATE DEHYDROGENASE SUBUNIT ALPHA, MITOCHONDRIAL"/>
    <property type="match status" value="1"/>
</dbReference>
<evidence type="ECO:0000256" key="10">
    <source>
        <dbReference type="ARBA" id="ARBA00023128"/>
    </source>
</evidence>
<comment type="subcellular location">
    <subcellularLocation>
        <location evidence="2">Mitochondrion matrix</location>
    </subcellularLocation>
</comment>
<dbReference type="InterPro" id="IPR029061">
    <property type="entry name" value="THDP-binding"/>
</dbReference>
<evidence type="ECO:0000313" key="16">
    <source>
        <dbReference type="EMBL" id="KAK8397890.1"/>
    </source>
</evidence>
<dbReference type="SMART" id="SM00032">
    <property type="entry name" value="CCP"/>
    <property type="match status" value="3"/>
</dbReference>
<name>A0AAW0UGA2_SCYPA</name>
<feature type="region of interest" description="Disordered" evidence="14">
    <location>
        <begin position="88"/>
        <end position="155"/>
    </location>
</feature>
<sequence>MIFGVHILRECADDKRQGASGSSLGSVTSLGTVSHIEGTIIRPLGASPPPAVAELRPVRSLVINMNTHTPPVTSPGLTTEVCTATCDTHTSEPQKMPKKNHLAKQERTGDSKGGGSERKFARVSEDNSHEGGASSSRRVSSALQTPNLSSFKHTPSDAQTLPVVLEQRASLCWRGHRRAGGGGPRHSIGDAACRPQRGSNPRIMEWLLEGLSCGRLLLLGVLMMMGTKGIVSCSAEAPVPANSEVAQTEEVDKVTAVHYLTCNDPLVWMSGAKGVLTQCITDTWTPVLDFCDEACTLPRDCSSLAEFGFTTTDEFDVVLSGVEGDLPTRVTCEMSGVQGDTGWVVLYRYAFPVTPIQGFVNTEPSGNYNDWNYFIGFQAIRDMNWNDDGSVRPLVLHMRITLDDGMVYFATFGSVEITNDDHLKLKTAGTFHGTAGYILADNIGRSPGSDLWWECPPNTVDKFYFCTSVTWDKMQIPSLGSPNITHLVVLARPVSFDNEVACPPVINYSPWTWHWASSAFLDESRAPGSIANYTCRNYYVEGVSRPEAERTTSGTATCNSETPSAWSVIPEVPCQFVCPSNWDRIPGADYCILPSTTASARGVLGAALECGANNDSTLALLHQNGMDTSKLTEGTYYYTGHTYMSVHGSFYPTLPTSITCAADEPCEGSDTLACLAVMVQKAGDPLQYRAQDCSRADTHHLCGWPGVCPTNYYLHEGLCYQVLSPVTPFTNLAEALSACVTIGGTLAYPETLARLTYLEGLVRMQSTFVEPGTAILGLNDRFGDWTVENRYTPAEDVISSAGITIGDAHYRLLQVGGLGWSLTHTTLTPWGEIRFAICQLFGVRECWTPPLPPTVNMTFTYDNMTHVRASASYRSVLSATEHRCYPGYFLNGNLNVRNQTAECVGQLGGWLMNPPTDPVCLAIDVCSVPTSPSMLITNTTGINHLQLNGTVTFTCPPDTTTQSLATNQTLTCTESFMNTYFYVPQTVAACDGSVSREPQRSERYHKLEREYYVHYWHGGGGHVLHVSHLRSVRAFESDRLVFGDWMVRPVALLQSPPLAGASMTQEPLLLTNNAVGTEVVYTCDGTLKTLLEVGSPFGALYRNEEEEEEEEEEFSSGFSGSTSLVASTTVICGEDGQWNLTTPLPPCLAYCEGEPAVPNAITTWSATEHYLTGQNVTATCLDKYILVNDETNTQMLKCTETGWTPGTPCEKGCSTGIPAAGANMTAPTLTDRREGTTLNYICNPGTFATVDVTQPPATFITVTCSTSGLWGANADAVETIILPECMTGTTVQPPMSGGAVLSGVDPPYVMGTVLTMSCEEGFTSLTGVPSTTLTFDGTVWVPNDPNFHCLAACRAALLPARCRLLSRVWQRTGRASCTRALSSTLGEEQPNFPGSRSKWTEKLDFVQPDLYDGIPVYRVMDRKGQVIDPASDPNLSEDTVVKMYQRMTLLNTMDRILYESQRQGRISFYMTNYGEEGTHIGSAAALNDQDIVYGQYREAGVLMWRGFPLDRFINQCYGNEADMGKGRQMPVHYGSIEHRFVTISSPLATQMPQAVGTAYSFKRAQNGLCVICYFGEGTSSEGDAHAAFNFSATLECPVIFFCRNNGYAISTPTSEQYRGDGVAARGPAYGIATIRVDGNDVFAVYNATKAARHITVNENRPVLIEAMTYRIGHHSTSDDSSAYRSVDEVRLWDSTQHPIARLRAYMVHQGYWDEAKEKQWKDDCKRQVMQSFARAERRQKPSWKEMFTDVYDDMPQHLREQYEYMKAHVDEYQDHYPVKNFVKEM</sequence>
<dbReference type="InterPro" id="IPR001017">
    <property type="entry name" value="DH_E1"/>
</dbReference>
<dbReference type="InterPro" id="IPR050771">
    <property type="entry name" value="Alpha-ketoacid_DH_E1_comp"/>
</dbReference>
<evidence type="ECO:0000256" key="13">
    <source>
        <dbReference type="PROSITE-ProRule" id="PRU00302"/>
    </source>
</evidence>
<proteinExistence type="inferred from homology"/>
<keyword evidence="6" id="KW-0479">Metal-binding</keyword>
<dbReference type="Pfam" id="PF00676">
    <property type="entry name" value="E1_dh"/>
    <property type="match status" value="1"/>
</dbReference>
<feature type="compositionally biased region" description="Low complexity" evidence="14">
    <location>
        <begin position="131"/>
        <end position="142"/>
    </location>
</feature>
<reference evidence="16 17" key="1">
    <citation type="submission" date="2023-03" db="EMBL/GenBank/DDBJ databases">
        <title>High-quality genome of Scylla paramamosain provides insights in environmental adaptation.</title>
        <authorList>
            <person name="Zhang L."/>
        </authorList>
    </citation>
    <scope>NUCLEOTIDE SEQUENCE [LARGE SCALE GENOMIC DNA]</scope>
    <source>
        <strain evidence="16">LZ_2023a</strain>
        <tissue evidence="16">Muscle</tissue>
    </source>
</reference>
<comment type="caution">
    <text evidence="16">The sequence shown here is derived from an EMBL/GenBank/DDBJ whole genome shotgun (WGS) entry which is preliminary data.</text>
</comment>
<keyword evidence="17" id="KW-1185">Reference proteome</keyword>
<evidence type="ECO:0000256" key="4">
    <source>
        <dbReference type="ARBA" id="ARBA00012277"/>
    </source>
</evidence>
<feature type="domain" description="Sushi" evidence="15">
    <location>
        <begin position="844"/>
        <end position="922"/>
    </location>
</feature>
<evidence type="ECO:0000256" key="2">
    <source>
        <dbReference type="ARBA" id="ARBA00004305"/>
    </source>
</evidence>
<keyword evidence="13" id="KW-0768">Sushi</keyword>
<evidence type="ECO:0000256" key="9">
    <source>
        <dbReference type="ARBA" id="ARBA00023002"/>
    </source>
</evidence>
<dbReference type="InterPro" id="IPR035976">
    <property type="entry name" value="Sushi/SCR/CCP_sf"/>
</dbReference>